<dbReference type="Pfam" id="PF00015">
    <property type="entry name" value="MCPsignal"/>
    <property type="match status" value="1"/>
</dbReference>
<dbReference type="Gene3D" id="1.10.8.500">
    <property type="entry name" value="HAMP domain in histidine kinase"/>
    <property type="match status" value="1"/>
</dbReference>
<keyword evidence="7" id="KW-1133">Transmembrane helix</keyword>
<gene>
    <name evidence="10" type="ORF">CA606_13650</name>
</gene>
<sequence>MNFDNLKISTKVALPAVILTVVALLIVGLGVYQSRKVEANEKVLVEQRAPAELATARFNRRVVGIGYAAYRTVSYPGASAEAQAASQEIDLAYKEGKELLKEIKKADPEAEKRVADFSARFDKIYTSARQGADLGLQDANEAAIMVMAVIDPEIAALNKDAADFTNTHAKETEAMVEKANKEAAAGTIFSIIFGLVAAGGALLFALWIGSRKIAAPLIATAKTMDILAQGSVDVEVRGAERKDEVGAMARSVQVFKDNAVALRTAEAAQQRANAETEAERRRNQEVAEAAAKEQAMVMEAIAGGLARLSDGDLTYRLDQQFPEAYKRLQNDFNGAITQLEEAMGTIVHAASSIGAGSDEIASAADDLSRRSEQQAASLEETAAALDEITATVRRSSAGAQEASKVVGSTRSDAERSSIVVRNAVDAMNQIEKSSQSISQIIGVIDEIAFQTNLLALNAGVEAARAGEAGRGFAVVAQEVRALAQRSADAAKEIKTLISTSSQQVNQGVAMVGQTGEALQAIVVKVGEIDALVGEIAASGQEQATGLNEVNAAVNQMDQTVQQNAAMVEQSTAASHALKSEAGNLMQMISRFRVKGSASVAAAGGSKRASRPVAPPPAAPRASAPAPAPSSYSASPGPALASSASRPGANPVAAAQAKLAKAVGASSSDDWEEF</sequence>
<feature type="transmembrane region" description="Helical" evidence="7">
    <location>
        <begin position="183"/>
        <end position="208"/>
    </location>
</feature>
<evidence type="ECO:0000256" key="7">
    <source>
        <dbReference type="SAM" id="Phobius"/>
    </source>
</evidence>
<dbReference type="PANTHER" id="PTHR43531:SF11">
    <property type="entry name" value="METHYL-ACCEPTING CHEMOTAXIS PROTEIN 3"/>
    <property type="match status" value="1"/>
</dbReference>
<evidence type="ECO:0000313" key="10">
    <source>
        <dbReference type="EMBL" id="ATC33289.1"/>
    </source>
</evidence>
<dbReference type="SMART" id="SM00283">
    <property type="entry name" value="MA"/>
    <property type="match status" value="1"/>
</dbReference>
<evidence type="ECO:0000313" key="11">
    <source>
        <dbReference type="Proteomes" id="UP000217311"/>
    </source>
</evidence>
<dbReference type="CDD" id="cd11386">
    <property type="entry name" value="MCP_signal"/>
    <property type="match status" value="1"/>
</dbReference>
<evidence type="ECO:0000259" key="9">
    <source>
        <dbReference type="PROSITE" id="PS50885"/>
    </source>
</evidence>
<feature type="region of interest" description="Disordered" evidence="6">
    <location>
        <begin position="602"/>
        <end position="673"/>
    </location>
</feature>
<proteinExistence type="inferred from homology"/>
<dbReference type="Pfam" id="PF00672">
    <property type="entry name" value="HAMP"/>
    <property type="match status" value="1"/>
</dbReference>
<evidence type="ECO:0000256" key="1">
    <source>
        <dbReference type="ARBA" id="ARBA00004370"/>
    </source>
</evidence>
<evidence type="ECO:0000256" key="3">
    <source>
        <dbReference type="ARBA" id="ARBA00029447"/>
    </source>
</evidence>
<comment type="similarity">
    <text evidence="3">Belongs to the methyl-accepting chemotaxis (MCP) protein family.</text>
</comment>
<accession>A0A290MMS1</accession>
<evidence type="ECO:0000256" key="6">
    <source>
        <dbReference type="SAM" id="MobiDB-lite"/>
    </source>
</evidence>
<dbReference type="PROSITE" id="PS50111">
    <property type="entry name" value="CHEMOTAXIS_TRANSDUC_2"/>
    <property type="match status" value="1"/>
</dbReference>
<protein>
    <submittedName>
        <fullName evidence="10">Methyl-accepting chemotaxis protein</fullName>
    </submittedName>
</protein>
<feature type="domain" description="Methyl-accepting transducer" evidence="8">
    <location>
        <begin position="349"/>
        <end position="578"/>
    </location>
</feature>
<keyword evidence="4" id="KW-0807">Transducer</keyword>
<dbReference type="GO" id="GO:0006935">
    <property type="term" value="P:chemotaxis"/>
    <property type="evidence" value="ECO:0007669"/>
    <property type="project" value="UniProtKB-KW"/>
</dbReference>
<dbReference type="EMBL" id="CP023315">
    <property type="protein sequence ID" value="ATC33289.1"/>
    <property type="molecule type" value="Genomic_DNA"/>
</dbReference>
<keyword evidence="5" id="KW-0175">Coiled coil</keyword>
<name>A0A290MMS1_CAUVI</name>
<dbReference type="InterPro" id="IPR003660">
    <property type="entry name" value="HAMP_dom"/>
</dbReference>
<dbReference type="InterPro" id="IPR004089">
    <property type="entry name" value="MCPsignal_dom"/>
</dbReference>
<dbReference type="PANTHER" id="PTHR43531">
    <property type="entry name" value="PROTEIN ICFG"/>
    <property type="match status" value="1"/>
</dbReference>
<comment type="subcellular location">
    <subcellularLocation>
        <location evidence="1">Membrane</location>
    </subcellularLocation>
</comment>
<dbReference type="GO" id="GO:0007165">
    <property type="term" value="P:signal transduction"/>
    <property type="evidence" value="ECO:0007669"/>
    <property type="project" value="UniProtKB-KW"/>
</dbReference>
<organism evidence="10 11">
    <name type="scientific">Caulobacter vibrioides</name>
    <name type="common">Caulobacter crescentus</name>
    <dbReference type="NCBI Taxonomy" id="155892"/>
    <lineage>
        <taxon>Bacteria</taxon>
        <taxon>Pseudomonadati</taxon>
        <taxon>Pseudomonadota</taxon>
        <taxon>Alphaproteobacteria</taxon>
        <taxon>Caulobacterales</taxon>
        <taxon>Caulobacteraceae</taxon>
        <taxon>Caulobacter</taxon>
    </lineage>
</organism>
<keyword evidence="7" id="KW-0472">Membrane</keyword>
<dbReference type="SUPFAM" id="SSF158472">
    <property type="entry name" value="HAMP domain-like"/>
    <property type="match status" value="1"/>
</dbReference>
<reference evidence="11" key="1">
    <citation type="submission" date="2017-09" db="EMBL/GenBank/DDBJ databases">
        <title>Genome evolution observed in wild isolates of Caulobacter crescentus.</title>
        <authorList>
            <person name="Ely B."/>
            <person name="Wilson K."/>
            <person name="Scott D."/>
        </authorList>
    </citation>
    <scope>NUCLEOTIDE SEQUENCE [LARGE SCALE GENOMIC DNA]</scope>
    <source>
        <strain evidence="11">CB13b1a</strain>
    </source>
</reference>
<dbReference type="PROSITE" id="PS50885">
    <property type="entry name" value="HAMP"/>
    <property type="match status" value="2"/>
</dbReference>
<dbReference type="RefSeq" id="WP_096052669.1">
    <property type="nucleotide sequence ID" value="NZ_CP023315.3"/>
</dbReference>
<dbReference type="GO" id="GO:0016020">
    <property type="term" value="C:membrane"/>
    <property type="evidence" value="ECO:0007669"/>
    <property type="project" value="UniProtKB-SubCell"/>
</dbReference>
<feature type="transmembrane region" description="Helical" evidence="7">
    <location>
        <begin position="12"/>
        <end position="32"/>
    </location>
</feature>
<evidence type="ECO:0000256" key="5">
    <source>
        <dbReference type="SAM" id="Coils"/>
    </source>
</evidence>
<feature type="coiled-coil region" evidence="5">
    <location>
        <begin position="264"/>
        <end position="293"/>
    </location>
</feature>
<dbReference type="SMART" id="SM00304">
    <property type="entry name" value="HAMP"/>
    <property type="match status" value="2"/>
</dbReference>
<dbReference type="SUPFAM" id="SSF58104">
    <property type="entry name" value="Methyl-accepting chemotaxis protein (MCP) signaling domain"/>
    <property type="match status" value="1"/>
</dbReference>
<keyword evidence="7" id="KW-0812">Transmembrane</keyword>
<dbReference type="FunFam" id="1.10.287.950:FF:000001">
    <property type="entry name" value="Methyl-accepting chemotaxis sensory transducer"/>
    <property type="match status" value="1"/>
</dbReference>
<dbReference type="Proteomes" id="UP000217311">
    <property type="component" value="Chromosome"/>
</dbReference>
<feature type="domain" description="HAMP" evidence="9">
    <location>
        <begin position="211"/>
        <end position="264"/>
    </location>
</feature>
<dbReference type="AlphaFoldDB" id="A0A290MMS1"/>
<dbReference type="InterPro" id="IPR051310">
    <property type="entry name" value="MCP_chemotaxis"/>
</dbReference>
<feature type="domain" description="HAMP" evidence="9">
    <location>
        <begin position="292"/>
        <end position="344"/>
    </location>
</feature>
<feature type="compositionally biased region" description="Low complexity" evidence="6">
    <location>
        <begin position="619"/>
        <end position="664"/>
    </location>
</feature>
<evidence type="ECO:0000259" key="8">
    <source>
        <dbReference type="PROSITE" id="PS50111"/>
    </source>
</evidence>
<evidence type="ECO:0000256" key="2">
    <source>
        <dbReference type="ARBA" id="ARBA00022500"/>
    </source>
</evidence>
<evidence type="ECO:0000256" key="4">
    <source>
        <dbReference type="PROSITE-ProRule" id="PRU00284"/>
    </source>
</evidence>
<dbReference type="Gene3D" id="1.10.287.950">
    <property type="entry name" value="Methyl-accepting chemotaxis protein"/>
    <property type="match status" value="1"/>
</dbReference>
<keyword evidence="2" id="KW-0145">Chemotaxis</keyword>